<gene>
    <name evidence="1" type="ORF">LOK49_LG08G02044</name>
</gene>
<evidence type="ECO:0000313" key="2">
    <source>
        <dbReference type="Proteomes" id="UP001060215"/>
    </source>
</evidence>
<comment type="caution">
    <text evidence="1">The sequence shown here is derived from an EMBL/GenBank/DDBJ whole genome shotgun (WGS) entry which is preliminary data.</text>
</comment>
<name>A0ACC0GMJ1_9ERIC</name>
<sequence>MTNLVTAIACMWNRVVQVTRALAQGEDWNLFFKVAVSLYFLKVIYSHYLTEAIGVGLVLAFTSFFVYEQYEEEIDGIVNFLVNAMGTAMELLMDNLPVCVTSFLRNTKMLHENRNRAMEKDQQ</sequence>
<protein>
    <submittedName>
        <fullName evidence="1">3beta-hydroxysteroid-dehydrogenase/decarboxylase isoform 3</fullName>
    </submittedName>
</protein>
<accession>A0ACC0GMJ1</accession>
<evidence type="ECO:0000313" key="1">
    <source>
        <dbReference type="EMBL" id="KAI8002371.1"/>
    </source>
</evidence>
<keyword evidence="2" id="KW-1185">Reference proteome</keyword>
<dbReference type="Proteomes" id="UP001060215">
    <property type="component" value="Chromosome 9"/>
</dbReference>
<dbReference type="EMBL" id="CM045766">
    <property type="protein sequence ID" value="KAI8002371.1"/>
    <property type="molecule type" value="Genomic_DNA"/>
</dbReference>
<reference evidence="1 2" key="1">
    <citation type="journal article" date="2022" name="Plant J.">
        <title>Chromosome-level genome of Camellia lanceoleosa provides a valuable resource for understanding genome evolution and self-incompatibility.</title>
        <authorList>
            <person name="Gong W."/>
            <person name="Xiao S."/>
            <person name="Wang L."/>
            <person name="Liao Z."/>
            <person name="Chang Y."/>
            <person name="Mo W."/>
            <person name="Hu G."/>
            <person name="Li W."/>
            <person name="Zhao G."/>
            <person name="Zhu H."/>
            <person name="Hu X."/>
            <person name="Ji K."/>
            <person name="Xiang X."/>
            <person name="Song Q."/>
            <person name="Yuan D."/>
            <person name="Jin S."/>
            <person name="Zhang L."/>
        </authorList>
    </citation>
    <scope>NUCLEOTIDE SEQUENCE [LARGE SCALE GENOMIC DNA]</scope>
    <source>
        <strain evidence="1">SQ_2022a</strain>
    </source>
</reference>
<proteinExistence type="predicted"/>
<organism evidence="1 2">
    <name type="scientific">Camellia lanceoleosa</name>
    <dbReference type="NCBI Taxonomy" id="1840588"/>
    <lineage>
        <taxon>Eukaryota</taxon>
        <taxon>Viridiplantae</taxon>
        <taxon>Streptophyta</taxon>
        <taxon>Embryophyta</taxon>
        <taxon>Tracheophyta</taxon>
        <taxon>Spermatophyta</taxon>
        <taxon>Magnoliopsida</taxon>
        <taxon>eudicotyledons</taxon>
        <taxon>Gunneridae</taxon>
        <taxon>Pentapetalae</taxon>
        <taxon>asterids</taxon>
        <taxon>Ericales</taxon>
        <taxon>Theaceae</taxon>
        <taxon>Camellia</taxon>
    </lineage>
</organism>